<dbReference type="AlphaFoldDB" id="A0AAW8DG09"/>
<sequence>MSQASADIDATDTKPLRRVRIRWYLVALLVIGGIVNYLDRNNLSIANTTIAKEFGLNALQMGLLLSAFSWPYAIANLPAGYLVDKYGPKRMFAWAAGLWSIISMLSALANSFGFLYAARVALGISESPFFTSGLKVADRWFNKTERALPVSIVNTGSQIANAIAPPLLTFLLLTMSWRGMFIVIGALGVIVALVWLRVYRDPTLKEQFLIKGAEFEEQSKPKEKQAGWGELLKQKNTWFMVLGAFGIFYTVWVYLTWLPSYLQTARGFSLSQSGWLAALPFLCGIIGVLTGGVISSRAIRRGIPTVTARKLPIVGGALLAAAAVLPVAYVDNSALAIVLLSVGYFAAQVPIGVLWTLAADIAEPSQVASLGAIQNFGGFLGAALAPIVTGFILTETGGNYTLVFLIGGVLLVVGALSYGFFVKDRRTTVSA</sequence>
<keyword evidence="4 6" id="KW-1133">Transmembrane helix</keyword>
<feature type="transmembrane region" description="Helical" evidence="6">
    <location>
        <begin position="370"/>
        <end position="394"/>
    </location>
</feature>
<dbReference type="PIRSF" id="PIRSF002808">
    <property type="entry name" value="Hexose_phosphate_transp"/>
    <property type="match status" value="1"/>
</dbReference>
<proteinExistence type="predicted"/>
<dbReference type="EMBL" id="JAUSRG010000001">
    <property type="protein sequence ID" value="MDP9903603.1"/>
    <property type="molecule type" value="Genomic_DNA"/>
</dbReference>
<feature type="transmembrane region" description="Helical" evidence="6">
    <location>
        <begin position="400"/>
        <end position="421"/>
    </location>
</feature>
<dbReference type="PANTHER" id="PTHR11662">
    <property type="entry name" value="SOLUTE CARRIER FAMILY 17"/>
    <property type="match status" value="1"/>
</dbReference>
<comment type="subcellular location">
    <subcellularLocation>
        <location evidence="1">Cell membrane</location>
        <topology evidence="1">Multi-pass membrane protein</topology>
    </subcellularLocation>
</comment>
<evidence type="ECO:0000256" key="1">
    <source>
        <dbReference type="ARBA" id="ARBA00004651"/>
    </source>
</evidence>
<comment type="caution">
    <text evidence="8">The sequence shown here is derived from an EMBL/GenBank/DDBJ whole genome shotgun (WGS) entry which is preliminary data.</text>
</comment>
<feature type="transmembrane region" description="Helical" evidence="6">
    <location>
        <begin position="335"/>
        <end position="358"/>
    </location>
</feature>
<dbReference type="Gene3D" id="1.20.1250.20">
    <property type="entry name" value="MFS general substrate transporter like domains"/>
    <property type="match status" value="2"/>
</dbReference>
<evidence type="ECO:0000313" key="11">
    <source>
        <dbReference type="Proteomes" id="UP001242995"/>
    </source>
</evidence>
<dbReference type="Proteomes" id="UP001230951">
    <property type="component" value="Unassembled WGS sequence"/>
</dbReference>
<evidence type="ECO:0000313" key="10">
    <source>
        <dbReference type="Proteomes" id="UP001230951"/>
    </source>
</evidence>
<dbReference type="PANTHER" id="PTHR11662:SF399">
    <property type="entry name" value="FI19708P1-RELATED"/>
    <property type="match status" value="1"/>
</dbReference>
<dbReference type="InterPro" id="IPR020846">
    <property type="entry name" value="MFS_dom"/>
</dbReference>
<dbReference type="InterPro" id="IPR036259">
    <property type="entry name" value="MFS_trans_sf"/>
</dbReference>
<dbReference type="GO" id="GO:0005886">
    <property type="term" value="C:plasma membrane"/>
    <property type="evidence" value="ECO:0007669"/>
    <property type="project" value="UniProtKB-SubCell"/>
</dbReference>
<feature type="transmembrane region" description="Helical" evidence="6">
    <location>
        <begin position="311"/>
        <end position="329"/>
    </location>
</feature>
<protein>
    <submittedName>
        <fullName evidence="8">MFS family permease</fullName>
    </submittedName>
</protein>
<evidence type="ECO:0000256" key="6">
    <source>
        <dbReference type="SAM" id="Phobius"/>
    </source>
</evidence>
<evidence type="ECO:0000256" key="2">
    <source>
        <dbReference type="ARBA" id="ARBA00022475"/>
    </source>
</evidence>
<evidence type="ECO:0000256" key="4">
    <source>
        <dbReference type="ARBA" id="ARBA00022989"/>
    </source>
</evidence>
<evidence type="ECO:0000256" key="3">
    <source>
        <dbReference type="ARBA" id="ARBA00022692"/>
    </source>
</evidence>
<dbReference type="EMBL" id="JAUSTF010000002">
    <property type="protein sequence ID" value="MDQ0179744.1"/>
    <property type="molecule type" value="Genomic_DNA"/>
</dbReference>
<dbReference type="Proteomes" id="UP001242995">
    <property type="component" value="Unassembled WGS sequence"/>
</dbReference>
<dbReference type="InterPro" id="IPR050382">
    <property type="entry name" value="MFS_Na/Anion_cotransporter"/>
</dbReference>
<dbReference type="SUPFAM" id="SSF103473">
    <property type="entry name" value="MFS general substrate transporter"/>
    <property type="match status" value="1"/>
</dbReference>
<dbReference type="CDD" id="cd17319">
    <property type="entry name" value="MFS_ExuT_GudP_like"/>
    <property type="match status" value="1"/>
</dbReference>
<dbReference type="GO" id="GO:0022857">
    <property type="term" value="F:transmembrane transporter activity"/>
    <property type="evidence" value="ECO:0007669"/>
    <property type="project" value="InterPro"/>
</dbReference>
<feature type="transmembrane region" description="Helical" evidence="6">
    <location>
        <begin position="275"/>
        <end position="299"/>
    </location>
</feature>
<feature type="transmembrane region" description="Helical" evidence="6">
    <location>
        <begin position="237"/>
        <end position="255"/>
    </location>
</feature>
<keyword evidence="3 6" id="KW-0812">Transmembrane</keyword>
<dbReference type="PROSITE" id="PS50850">
    <property type="entry name" value="MFS"/>
    <property type="match status" value="1"/>
</dbReference>
<dbReference type="InterPro" id="IPR000849">
    <property type="entry name" value="Sugar_P_transporter"/>
</dbReference>
<evidence type="ECO:0000259" key="7">
    <source>
        <dbReference type="PROSITE" id="PS50850"/>
    </source>
</evidence>
<keyword evidence="5 6" id="KW-0472">Membrane</keyword>
<dbReference type="InterPro" id="IPR011701">
    <property type="entry name" value="MFS"/>
</dbReference>
<feature type="transmembrane region" description="Helical" evidence="6">
    <location>
        <begin position="58"/>
        <end position="79"/>
    </location>
</feature>
<evidence type="ECO:0000313" key="9">
    <source>
        <dbReference type="EMBL" id="MDQ0179744.1"/>
    </source>
</evidence>
<dbReference type="RefSeq" id="WP_284990936.1">
    <property type="nucleotide sequence ID" value="NZ_JAUSRG010000001.1"/>
</dbReference>
<evidence type="ECO:0000313" key="8">
    <source>
        <dbReference type="EMBL" id="MDP9903603.1"/>
    </source>
</evidence>
<evidence type="ECO:0000256" key="5">
    <source>
        <dbReference type="ARBA" id="ARBA00023136"/>
    </source>
</evidence>
<name>A0AAW8DG09_9MICC</name>
<organism evidence="8 11">
    <name type="scientific">Arthrobacter bambusae</name>
    <dbReference type="NCBI Taxonomy" id="1338426"/>
    <lineage>
        <taxon>Bacteria</taxon>
        <taxon>Bacillati</taxon>
        <taxon>Actinomycetota</taxon>
        <taxon>Actinomycetes</taxon>
        <taxon>Micrococcales</taxon>
        <taxon>Micrococcaceae</taxon>
        <taxon>Arthrobacter</taxon>
    </lineage>
</organism>
<feature type="transmembrane region" description="Helical" evidence="6">
    <location>
        <begin position="91"/>
        <end position="118"/>
    </location>
</feature>
<feature type="domain" description="Major facilitator superfamily (MFS) profile" evidence="7">
    <location>
        <begin position="25"/>
        <end position="426"/>
    </location>
</feature>
<reference evidence="8 10" key="1">
    <citation type="submission" date="2023-07" db="EMBL/GenBank/DDBJ databases">
        <title>Sorghum-associated microbial communities from plants grown in Nebraska, USA.</title>
        <authorList>
            <person name="Schachtman D."/>
        </authorList>
    </citation>
    <scope>NUCLEOTIDE SEQUENCE</scope>
    <source>
        <strain evidence="8">DS1006</strain>
        <strain evidence="9 10">DS1016</strain>
    </source>
</reference>
<feature type="transmembrane region" description="Helical" evidence="6">
    <location>
        <begin position="21"/>
        <end position="38"/>
    </location>
</feature>
<feature type="transmembrane region" description="Helical" evidence="6">
    <location>
        <begin position="175"/>
        <end position="196"/>
    </location>
</feature>
<gene>
    <name evidence="8" type="ORF">J2S90_000543</name>
    <name evidence="9" type="ORF">J2S93_001160</name>
</gene>
<accession>A0AAW8DG09</accession>
<keyword evidence="2" id="KW-1003">Cell membrane</keyword>
<keyword evidence="10" id="KW-1185">Reference proteome</keyword>
<dbReference type="Pfam" id="PF07690">
    <property type="entry name" value="MFS_1"/>
    <property type="match status" value="1"/>
</dbReference>